<keyword evidence="2" id="KW-1185">Reference proteome</keyword>
<proteinExistence type="predicted"/>
<reference evidence="1 2" key="1">
    <citation type="submission" date="2020-07" db="EMBL/GenBank/DDBJ databases">
        <title>Sequencing the genomes of 1000 actinobacteria strains.</title>
        <authorList>
            <person name="Klenk H.-P."/>
        </authorList>
    </citation>
    <scope>NUCLEOTIDE SEQUENCE [LARGE SCALE GENOMIC DNA]</scope>
    <source>
        <strain evidence="1 2">DSM 24723</strain>
    </source>
</reference>
<dbReference type="AlphaFoldDB" id="A0A852X100"/>
<dbReference type="Proteomes" id="UP000592181">
    <property type="component" value="Unassembled WGS sequence"/>
</dbReference>
<evidence type="ECO:0000313" key="1">
    <source>
        <dbReference type="EMBL" id="NYG36128.1"/>
    </source>
</evidence>
<dbReference type="EMBL" id="JACBZX010000001">
    <property type="protein sequence ID" value="NYG36128.1"/>
    <property type="molecule type" value="Genomic_DNA"/>
</dbReference>
<name>A0A852X100_9MICO</name>
<protein>
    <submittedName>
        <fullName evidence="1">Uncharacterized protein</fullName>
    </submittedName>
</protein>
<sequence length="163" mass="17201">MSTIDRYGIRAQVPDGWQARVRKRPAVAAASTSGSASTAREVARPVLHMASRSLPDDLGDFGGELVAAMGSSDVFLALIDYGSDVADRGLFAKQGVPNLAPSQFSPNRMARYIPGRSACQHFFSDNGRAFCLYAVVGAHSRRMATVPRLATAATGLRVSGGVS</sequence>
<organism evidence="1 2">
    <name type="scientific">Janibacter alkaliphilus</name>
    <dbReference type="NCBI Taxonomy" id="1069963"/>
    <lineage>
        <taxon>Bacteria</taxon>
        <taxon>Bacillati</taxon>
        <taxon>Actinomycetota</taxon>
        <taxon>Actinomycetes</taxon>
        <taxon>Micrococcales</taxon>
        <taxon>Intrasporangiaceae</taxon>
        <taxon>Janibacter</taxon>
    </lineage>
</organism>
<accession>A0A852X100</accession>
<evidence type="ECO:0000313" key="2">
    <source>
        <dbReference type="Proteomes" id="UP000592181"/>
    </source>
</evidence>
<dbReference type="RefSeq" id="WP_179461688.1">
    <property type="nucleotide sequence ID" value="NZ_JACBZX010000001.1"/>
</dbReference>
<gene>
    <name evidence="1" type="ORF">BJY28_000597</name>
</gene>
<comment type="caution">
    <text evidence="1">The sequence shown here is derived from an EMBL/GenBank/DDBJ whole genome shotgun (WGS) entry which is preliminary data.</text>
</comment>